<dbReference type="OrthoDB" id="10254730at2759"/>
<comment type="similarity">
    <text evidence="2 6">Belongs to the DNA polymerase epsilon subunit B family.</text>
</comment>
<evidence type="ECO:0000313" key="8">
    <source>
        <dbReference type="EMBL" id="SAM07369.1"/>
    </source>
</evidence>
<name>A0A168RTF4_ABSGL</name>
<evidence type="ECO:0000256" key="6">
    <source>
        <dbReference type="PIRNR" id="PIRNR000799"/>
    </source>
</evidence>
<keyword evidence="9" id="KW-1185">Reference proteome</keyword>
<evidence type="ECO:0000256" key="4">
    <source>
        <dbReference type="ARBA" id="ARBA00023125"/>
    </source>
</evidence>
<evidence type="ECO:0000256" key="3">
    <source>
        <dbReference type="ARBA" id="ARBA00022705"/>
    </source>
</evidence>
<dbReference type="EMBL" id="LT554740">
    <property type="protein sequence ID" value="SAM07369.1"/>
    <property type="molecule type" value="Genomic_DNA"/>
</dbReference>
<evidence type="ECO:0000256" key="1">
    <source>
        <dbReference type="ARBA" id="ARBA00004123"/>
    </source>
</evidence>
<evidence type="ECO:0000313" key="9">
    <source>
        <dbReference type="Proteomes" id="UP000078561"/>
    </source>
</evidence>
<dbReference type="Gene3D" id="3.60.21.60">
    <property type="match status" value="1"/>
</dbReference>
<comment type="function">
    <text evidence="6">Participates in DNA repair and in chromosomal DNA replication.</text>
</comment>
<keyword evidence="5 6" id="KW-0539">Nucleus</keyword>
<reference evidence="8" key="1">
    <citation type="submission" date="2016-04" db="EMBL/GenBank/DDBJ databases">
        <authorList>
            <person name="Evans L.H."/>
            <person name="Alamgir A."/>
            <person name="Owens N."/>
            <person name="Weber N.D."/>
            <person name="Virtaneva K."/>
            <person name="Barbian K."/>
            <person name="Babar A."/>
            <person name="Rosenke K."/>
        </authorList>
    </citation>
    <scope>NUCLEOTIDE SEQUENCE [LARGE SCALE GENOMIC DNA]</scope>
    <source>
        <strain evidence="8">CBS 101.48</strain>
    </source>
</reference>
<keyword evidence="4 6" id="KW-0238">DNA-binding</keyword>
<dbReference type="GO" id="GO:0042276">
    <property type="term" value="P:error-prone translesion synthesis"/>
    <property type="evidence" value="ECO:0007669"/>
    <property type="project" value="TreeGrafter"/>
</dbReference>
<dbReference type="OMA" id="PEDGAWF"/>
<dbReference type="Proteomes" id="UP000078561">
    <property type="component" value="Unassembled WGS sequence"/>
</dbReference>
<dbReference type="InterPro" id="IPR016266">
    <property type="entry name" value="POLE2"/>
</dbReference>
<feature type="domain" description="DNA polymerase alpha/delta/epsilon subunit B" evidence="7">
    <location>
        <begin position="307"/>
        <end position="513"/>
    </location>
</feature>
<dbReference type="FunCoup" id="A0A168RTF4">
    <property type="interactions" value="411"/>
</dbReference>
<dbReference type="GO" id="GO:0003677">
    <property type="term" value="F:DNA binding"/>
    <property type="evidence" value="ECO:0007669"/>
    <property type="project" value="UniProtKB-UniRule"/>
</dbReference>
<protein>
    <recommendedName>
        <fullName evidence="6">DNA polymerase epsilon subunit</fullName>
    </recommendedName>
    <alternativeName>
        <fullName evidence="6">DNA polymerase II subunit 2</fullName>
    </alternativeName>
</protein>
<dbReference type="STRING" id="4829.A0A168RTF4"/>
<dbReference type="Pfam" id="PF04042">
    <property type="entry name" value="DNA_pol_E_B"/>
    <property type="match status" value="1"/>
</dbReference>
<organism evidence="8">
    <name type="scientific">Absidia glauca</name>
    <name type="common">Pin mould</name>
    <dbReference type="NCBI Taxonomy" id="4829"/>
    <lineage>
        <taxon>Eukaryota</taxon>
        <taxon>Fungi</taxon>
        <taxon>Fungi incertae sedis</taxon>
        <taxon>Mucoromycota</taxon>
        <taxon>Mucoromycotina</taxon>
        <taxon>Mucoromycetes</taxon>
        <taxon>Mucorales</taxon>
        <taxon>Cunninghamellaceae</taxon>
        <taxon>Absidia</taxon>
    </lineage>
</organism>
<dbReference type="PIRSF" id="PIRSF000799">
    <property type="entry name" value="DNA_pol_eps_2"/>
    <property type="match status" value="1"/>
</dbReference>
<proteinExistence type="inferred from homology"/>
<dbReference type="GO" id="GO:0008622">
    <property type="term" value="C:epsilon DNA polymerase complex"/>
    <property type="evidence" value="ECO:0007669"/>
    <property type="project" value="UniProtKB-UniRule"/>
</dbReference>
<dbReference type="PANTHER" id="PTHR12708:SF0">
    <property type="entry name" value="DNA POLYMERASE EPSILON SUBUNIT 2"/>
    <property type="match status" value="1"/>
</dbReference>
<evidence type="ECO:0000256" key="2">
    <source>
        <dbReference type="ARBA" id="ARBA00009560"/>
    </source>
</evidence>
<gene>
    <name evidence="8" type="primary">ABSGL_13010.1 scaffold 13554</name>
</gene>
<sequence>MPPKKISRTIYLLFTKQHGLHVQTDAVRYLEDILKDDPDHATSLDKILKAYRKWNADQSAVIVDKASLELIVHSLQTEAAAATVKTPFQKDYDLQDSLQVMTIQEPAEAIDVTQHFHVADAFKMPRLQYDYHRKVFLTSPHPTTLLGTATDKAEMYRDRMNLVKQRLLRNEQFCPSSMHLDKESYIKITPIKALMGREAQVFTIFGMMTQLDEGKIFLEDEDAHIELNLEAVTFGSGLFTDGAYVIVTGIYGEDQIFQGQSIGFPPAEPRIMTDTLFPHVDFTGLPKIMVDETQLKLEETNNDKVSFVMISDLSLDQPKAMNALRRIFERYNDQTIPLAFILIGNFSSEANISTGIEATRYKDNFTALAEMIAEFPSIATHSNFVLVPGSRDPWGGNILPQPCIPDLFTSRMRQKVKRLTFATNPCRIRYCTQDIVIFREDLLNRLWRNVLLNPNTFEEPEPVKHMVRTVLDQGHLCPLPLAVRPTYWSHDHALRIYPSPQALVLADQCENFAINYEGTHCLNPGSFVNSDYAYTVYYPSKGVSERCFANEY</sequence>
<accession>A0A168RTF4</accession>
<dbReference type="InParanoid" id="A0A168RTF4"/>
<dbReference type="PANTHER" id="PTHR12708">
    <property type="entry name" value="DNA POLYMERASE EPSILON SUBUNIT B"/>
    <property type="match status" value="1"/>
</dbReference>
<dbReference type="InterPro" id="IPR007185">
    <property type="entry name" value="DNA_pol_a/d/e_bsu"/>
</dbReference>
<comment type="subcellular location">
    <subcellularLocation>
        <location evidence="1 6">Nucleus</location>
    </subcellularLocation>
</comment>
<dbReference type="AlphaFoldDB" id="A0A168RTF4"/>
<evidence type="ECO:0000259" key="7">
    <source>
        <dbReference type="Pfam" id="PF04042"/>
    </source>
</evidence>
<keyword evidence="3 6" id="KW-0235">DNA replication</keyword>
<evidence type="ECO:0000256" key="5">
    <source>
        <dbReference type="ARBA" id="ARBA00023242"/>
    </source>
</evidence>
<dbReference type="GO" id="GO:0006261">
    <property type="term" value="P:DNA-templated DNA replication"/>
    <property type="evidence" value="ECO:0007669"/>
    <property type="project" value="InterPro"/>
</dbReference>